<sequence length="214" mass="24451">MAENANLCFRIFSAVKGLQAEMDKQAGSPEVDELVREVRRVQFEGVQSAYIEAYWEYDGIVRRYEEEVKADVASSDKKTYNAQHDEPTQLQVQLTADDSIEQVEQVLDQLVDRSQELAALEESLLTMRNLFVLFSTLVMEHGSILNLAEGNVQVASEHVAAAVVELKEARKYYRRTNSCRCWCIDMMTILMAILGLLTAILCWMVVKKFLLRFD</sequence>
<reference evidence="4 5" key="1">
    <citation type="submission" date="2024-05" db="EMBL/GenBank/DDBJ databases">
        <title>Culex pipiens pipiens assembly and annotation.</title>
        <authorList>
            <person name="Alout H."/>
            <person name="Durand T."/>
        </authorList>
    </citation>
    <scope>NUCLEOTIDE SEQUENCE [LARGE SCALE GENOMIC DNA]</scope>
    <source>
        <strain evidence="4">HA-2024</strain>
        <tissue evidence="4">Whole body</tissue>
    </source>
</reference>
<organism evidence="4 5">
    <name type="scientific">Culex pipiens pipiens</name>
    <name type="common">Northern house mosquito</name>
    <dbReference type="NCBI Taxonomy" id="38569"/>
    <lineage>
        <taxon>Eukaryota</taxon>
        <taxon>Metazoa</taxon>
        <taxon>Ecdysozoa</taxon>
        <taxon>Arthropoda</taxon>
        <taxon>Hexapoda</taxon>
        <taxon>Insecta</taxon>
        <taxon>Pterygota</taxon>
        <taxon>Neoptera</taxon>
        <taxon>Endopterygota</taxon>
        <taxon>Diptera</taxon>
        <taxon>Nematocera</taxon>
        <taxon>Culicoidea</taxon>
        <taxon>Culicidae</taxon>
        <taxon>Culicinae</taxon>
        <taxon>Culicini</taxon>
        <taxon>Culex</taxon>
        <taxon>Culex</taxon>
    </lineage>
</organism>
<gene>
    <name evidence="4" type="ORF">pipiens_000791</name>
</gene>
<keyword evidence="5" id="KW-1185">Reference proteome</keyword>
<proteinExistence type="inferred from homology"/>
<dbReference type="SUPFAM" id="SSF47661">
    <property type="entry name" value="t-snare proteins"/>
    <property type="match status" value="1"/>
</dbReference>
<keyword evidence="2" id="KW-0812">Transmembrane</keyword>
<dbReference type="PROSITE" id="PS50192">
    <property type="entry name" value="T_SNARE"/>
    <property type="match status" value="1"/>
</dbReference>
<dbReference type="Gene3D" id="1.20.5.110">
    <property type="match status" value="1"/>
</dbReference>
<dbReference type="InterPro" id="IPR000727">
    <property type="entry name" value="T_SNARE_dom"/>
</dbReference>
<keyword evidence="2" id="KW-0472">Membrane</keyword>
<dbReference type="EMBL" id="JBEHCU010013809">
    <property type="protein sequence ID" value="KAL1373947.1"/>
    <property type="molecule type" value="Genomic_DNA"/>
</dbReference>
<evidence type="ECO:0000259" key="3">
    <source>
        <dbReference type="PROSITE" id="PS50192"/>
    </source>
</evidence>
<accession>A0ABD1CC64</accession>
<dbReference type="Proteomes" id="UP001562425">
    <property type="component" value="Unassembled WGS sequence"/>
</dbReference>
<comment type="caution">
    <text evidence="4">The sequence shown here is derived from an EMBL/GenBank/DDBJ whole genome shotgun (WGS) entry which is preliminary data.</text>
</comment>
<dbReference type="InterPro" id="IPR045242">
    <property type="entry name" value="Syntaxin"/>
</dbReference>
<evidence type="ECO:0000313" key="4">
    <source>
        <dbReference type="EMBL" id="KAL1373947.1"/>
    </source>
</evidence>
<evidence type="ECO:0000256" key="1">
    <source>
        <dbReference type="ARBA" id="ARBA00009063"/>
    </source>
</evidence>
<name>A0ABD1CC64_CULPP</name>
<evidence type="ECO:0000313" key="5">
    <source>
        <dbReference type="Proteomes" id="UP001562425"/>
    </source>
</evidence>
<protein>
    <recommendedName>
        <fullName evidence="3">t-SNARE coiled-coil homology domain-containing protein</fullName>
    </recommendedName>
</protein>
<feature type="transmembrane region" description="Helical" evidence="2">
    <location>
        <begin position="186"/>
        <end position="206"/>
    </location>
</feature>
<evidence type="ECO:0000256" key="2">
    <source>
        <dbReference type="SAM" id="Phobius"/>
    </source>
</evidence>
<feature type="domain" description="T-SNARE coiled-coil homology" evidence="3">
    <location>
        <begin position="107"/>
        <end position="169"/>
    </location>
</feature>
<dbReference type="AlphaFoldDB" id="A0ABD1CC64"/>
<dbReference type="PANTHER" id="PTHR19957">
    <property type="entry name" value="SYNTAXIN"/>
    <property type="match status" value="1"/>
</dbReference>
<feature type="non-terminal residue" evidence="4">
    <location>
        <position position="214"/>
    </location>
</feature>
<keyword evidence="2" id="KW-1133">Transmembrane helix</keyword>
<dbReference type="InterPro" id="IPR010989">
    <property type="entry name" value="SNARE"/>
</dbReference>
<comment type="similarity">
    <text evidence="1">Belongs to the syntaxin family.</text>
</comment>